<protein>
    <submittedName>
        <fullName evidence="9">Acyltransferase</fullName>
    </submittedName>
</protein>
<evidence type="ECO:0000256" key="7">
    <source>
        <dbReference type="SAM" id="Phobius"/>
    </source>
</evidence>
<sequence>MQIKEIFVIRCLSCLSVVLLHVVTMVLMIQEEAVSEIAHTVDSFRTLLMFSTPAFIFISEFLLARSYPEGVPAGFLKKRGKVIFVPFLFIAALDAILMKSIMEEESGFISFVRKFLGNVFLGNFIGYFILVIFQFYILHMLLHGWLKKTSPVLVLSASFVINAVYLTYFSFIQPPSSAGLDSIFPFFWVPFPGWLFYFCLAFYCGKEYKRFLALINQYRYAVYLSAVISAVLIVAVSYVNSEGTISSKRPDIMIYAVSIIFLCFHLFSKLKRVPAVVMFISNFSFSIYLLHTYFLIFGYLLEGYLQSLSLPAAILLLFAICTGGPILVSWILNKFTYGYLFVGKIYQPKQIRKNTEAHQGHTG</sequence>
<feature type="transmembrane region" description="Helical" evidence="7">
    <location>
        <begin position="121"/>
        <end position="141"/>
    </location>
</feature>
<comment type="similarity">
    <text evidence="2">Belongs to the acyltransferase 3 family.</text>
</comment>
<feature type="transmembrane region" description="Helical" evidence="7">
    <location>
        <begin position="44"/>
        <end position="63"/>
    </location>
</feature>
<dbReference type="GO" id="GO:0016413">
    <property type="term" value="F:O-acetyltransferase activity"/>
    <property type="evidence" value="ECO:0007669"/>
    <property type="project" value="TreeGrafter"/>
</dbReference>
<comment type="caution">
    <text evidence="9">The sequence shown here is derived from an EMBL/GenBank/DDBJ whole genome shotgun (WGS) entry which is preliminary data.</text>
</comment>
<keyword evidence="5 7" id="KW-1133">Transmembrane helix</keyword>
<evidence type="ECO:0000256" key="1">
    <source>
        <dbReference type="ARBA" id="ARBA00004651"/>
    </source>
</evidence>
<feature type="transmembrane region" description="Helical" evidence="7">
    <location>
        <begin position="252"/>
        <end position="268"/>
    </location>
</feature>
<dbReference type="GO" id="GO:0005886">
    <property type="term" value="C:plasma membrane"/>
    <property type="evidence" value="ECO:0007669"/>
    <property type="project" value="UniProtKB-SubCell"/>
</dbReference>
<evidence type="ECO:0000256" key="2">
    <source>
        <dbReference type="ARBA" id="ARBA00007400"/>
    </source>
</evidence>
<keyword evidence="4 7" id="KW-0812">Transmembrane</keyword>
<reference evidence="10" key="1">
    <citation type="submission" date="2016-02" db="EMBL/GenBank/DDBJ databases">
        <authorList>
            <person name="Dunlap C."/>
        </authorList>
    </citation>
    <scope>NUCLEOTIDE SEQUENCE [LARGE SCALE GENOMIC DNA]</scope>
    <source>
        <strain evidence="10">NRRL B-41092</strain>
    </source>
</reference>
<proteinExistence type="inferred from homology"/>
<feature type="transmembrane region" description="Helical" evidence="7">
    <location>
        <begin position="183"/>
        <end position="204"/>
    </location>
</feature>
<feature type="domain" description="Acyltransferase 3" evidence="8">
    <location>
        <begin position="8"/>
        <end position="332"/>
    </location>
</feature>
<evidence type="ECO:0000256" key="5">
    <source>
        <dbReference type="ARBA" id="ARBA00022989"/>
    </source>
</evidence>
<comment type="subcellular location">
    <subcellularLocation>
        <location evidence="1">Cell membrane</location>
        <topology evidence="1">Multi-pass membrane protein</topology>
    </subcellularLocation>
</comment>
<gene>
    <name evidence="9" type="ORF">AXI58_08320</name>
</gene>
<feature type="transmembrane region" description="Helical" evidence="7">
    <location>
        <begin position="275"/>
        <end position="300"/>
    </location>
</feature>
<keyword evidence="10" id="KW-1185">Reference proteome</keyword>
<evidence type="ECO:0000256" key="6">
    <source>
        <dbReference type="ARBA" id="ARBA00023136"/>
    </source>
</evidence>
<dbReference type="Pfam" id="PF01757">
    <property type="entry name" value="Acyl_transf_3"/>
    <property type="match status" value="1"/>
</dbReference>
<keyword evidence="9" id="KW-0012">Acyltransferase</keyword>
<dbReference type="PANTHER" id="PTHR40074">
    <property type="entry name" value="O-ACETYLTRANSFERASE WECH"/>
    <property type="match status" value="1"/>
</dbReference>
<evidence type="ECO:0000313" key="10">
    <source>
        <dbReference type="Proteomes" id="UP000075430"/>
    </source>
</evidence>
<feature type="transmembrane region" description="Helical" evidence="7">
    <location>
        <begin position="83"/>
        <end position="101"/>
    </location>
</feature>
<dbReference type="GO" id="GO:0009246">
    <property type="term" value="P:enterobacterial common antigen biosynthetic process"/>
    <property type="evidence" value="ECO:0007669"/>
    <property type="project" value="TreeGrafter"/>
</dbReference>
<dbReference type="InterPro" id="IPR002656">
    <property type="entry name" value="Acyl_transf_3_dom"/>
</dbReference>
<evidence type="ECO:0000256" key="3">
    <source>
        <dbReference type="ARBA" id="ARBA00022475"/>
    </source>
</evidence>
<dbReference type="STRING" id="1793963.AXI58_08320"/>
<keyword evidence="3" id="KW-1003">Cell membrane</keyword>
<feature type="transmembrane region" description="Helical" evidence="7">
    <location>
        <begin position="7"/>
        <end position="29"/>
    </location>
</feature>
<dbReference type="AlphaFoldDB" id="A0A150FD46"/>
<dbReference type="EMBL" id="LSBA01000004">
    <property type="protein sequence ID" value="KXZ22760.1"/>
    <property type="molecule type" value="Genomic_DNA"/>
</dbReference>
<evidence type="ECO:0000259" key="8">
    <source>
        <dbReference type="Pfam" id="PF01757"/>
    </source>
</evidence>
<evidence type="ECO:0000256" key="4">
    <source>
        <dbReference type="ARBA" id="ARBA00022692"/>
    </source>
</evidence>
<dbReference type="RefSeq" id="WP_061520350.1">
    <property type="nucleotide sequence ID" value="NZ_JARLZY010000002.1"/>
</dbReference>
<dbReference type="OrthoDB" id="65129at2"/>
<feature type="transmembrane region" description="Helical" evidence="7">
    <location>
        <begin position="312"/>
        <end position="332"/>
    </location>
</feature>
<dbReference type="Proteomes" id="UP000075430">
    <property type="component" value="Unassembled WGS sequence"/>
</dbReference>
<feature type="transmembrane region" description="Helical" evidence="7">
    <location>
        <begin position="220"/>
        <end position="240"/>
    </location>
</feature>
<name>A0A150FD46_9BACI</name>
<keyword evidence="9" id="KW-0808">Transferase</keyword>
<evidence type="ECO:0000313" key="9">
    <source>
        <dbReference type="EMBL" id="KXZ22760.1"/>
    </source>
</evidence>
<accession>A0A150FD46</accession>
<feature type="transmembrane region" description="Helical" evidence="7">
    <location>
        <begin position="153"/>
        <end position="171"/>
    </location>
</feature>
<keyword evidence="6 7" id="KW-0472">Membrane</keyword>
<organism evidence="9 10">
    <name type="scientific">Bacillus nakamurai</name>
    <dbReference type="NCBI Taxonomy" id="1793963"/>
    <lineage>
        <taxon>Bacteria</taxon>
        <taxon>Bacillati</taxon>
        <taxon>Bacillota</taxon>
        <taxon>Bacilli</taxon>
        <taxon>Bacillales</taxon>
        <taxon>Bacillaceae</taxon>
        <taxon>Bacillus</taxon>
    </lineage>
</organism>
<dbReference type="PANTHER" id="PTHR40074:SF2">
    <property type="entry name" value="O-ACETYLTRANSFERASE WECH"/>
    <property type="match status" value="1"/>
</dbReference>